<dbReference type="Proteomes" id="UP000636709">
    <property type="component" value="Unassembled WGS sequence"/>
</dbReference>
<reference evidence="3" key="1">
    <citation type="submission" date="2020-07" db="EMBL/GenBank/DDBJ databases">
        <title>Genome sequence and genetic diversity analysis of an under-domesticated orphan crop, white fonio (Digitaria exilis).</title>
        <authorList>
            <person name="Bennetzen J.L."/>
            <person name="Chen S."/>
            <person name="Ma X."/>
            <person name="Wang X."/>
            <person name="Yssel A.E.J."/>
            <person name="Chaluvadi S.R."/>
            <person name="Johnson M."/>
            <person name="Gangashetty P."/>
            <person name="Hamidou F."/>
            <person name="Sanogo M.D."/>
            <person name="Zwaenepoel A."/>
            <person name="Wallace J."/>
            <person name="Van De Peer Y."/>
            <person name="Van Deynze A."/>
        </authorList>
    </citation>
    <scope>NUCLEOTIDE SEQUENCE</scope>
    <source>
        <tissue evidence="3">Leaves</tissue>
    </source>
</reference>
<dbReference type="Pfam" id="PF00646">
    <property type="entry name" value="F-box"/>
    <property type="match status" value="1"/>
</dbReference>
<evidence type="ECO:0000259" key="2">
    <source>
        <dbReference type="Pfam" id="PF00646"/>
    </source>
</evidence>
<dbReference type="OrthoDB" id="715174at2759"/>
<feature type="region of interest" description="Disordered" evidence="1">
    <location>
        <begin position="74"/>
        <end position="97"/>
    </location>
</feature>
<dbReference type="InterPro" id="IPR036047">
    <property type="entry name" value="F-box-like_dom_sf"/>
</dbReference>
<feature type="domain" description="F-box" evidence="2">
    <location>
        <begin position="238"/>
        <end position="278"/>
    </location>
</feature>
<name>A0A835BVW7_9POAL</name>
<dbReference type="AlphaFoldDB" id="A0A835BVW7"/>
<dbReference type="EMBL" id="JACEFO010001787">
    <property type="protein sequence ID" value="KAF8702249.1"/>
    <property type="molecule type" value="Genomic_DNA"/>
</dbReference>
<feature type="compositionally biased region" description="Low complexity" evidence="1">
    <location>
        <begin position="76"/>
        <end position="87"/>
    </location>
</feature>
<dbReference type="InterPro" id="IPR001810">
    <property type="entry name" value="F-box_dom"/>
</dbReference>
<protein>
    <recommendedName>
        <fullName evidence="2">F-box domain-containing protein</fullName>
    </recommendedName>
</protein>
<evidence type="ECO:0000313" key="3">
    <source>
        <dbReference type="EMBL" id="KAF8702249.1"/>
    </source>
</evidence>
<dbReference type="CDD" id="cd09917">
    <property type="entry name" value="F-box_SF"/>
    <property type="match status" value="1"/>
</dbReference>
<comment type="caution">
    <text evidence="3">The sequence shown here is derived from an EMBL/GenBank/DDBJ whole genome shotgun (WGS) entry which is preliminary data.</text>
</comment>
<sequence>MDSGVQAPADGVSTAGGFTAYTIVSGRLSSPGCIIFVCCSSVAKISVGFLRSWRLTKYSSSWFLEAGGGKKMIQDGGTKATPAGAATSPSHGKDSSERNTMMLPACAGVLTAHSPGKDSSCERSLTNLDAKAKHSSCDWEGGCQHDSFTFLRIFLQLTDDYSRSWESDDGGSRVSFLPSLKAPSACDDYELPAGKHQCMDGNLAQQGGVRPNDDESCDDLCHKAGLEVPSVSRRISFPNLNKDALMEIFSRLDHDDLLRTATASRFFRNIIILPDFRHHYRATHKGTMLGFFVKLKARDLEKYPYVGCDGLSAPLSQASSSVSDLWTSENTRPNSHWPYFELLDSRDGKLLLFAGNSRREQDMFVFYPHARYSRSPKAIFKLSSHVDLSIYINKGQFPLNLFFIRSLNLGLTFCLATIELPEIGDTRKITSRMSHILCRGPGEGSQLFLVAVSGRNICMYTYSKPSMSWEKKSNWLAPGCSKDKAVKVIGTSESEDLILVKTSTQDVVSIKMETGLAKLVGSCESDEVLVYEQECPAISQML</sequence>
<evidence type="ECO:0000256" key="1">
    <source>
        <dbReference type="SAM" id="MobiDB-lite"/>
    </source>
</evidence>
<dbReference type="SUPFAM" id="SSF81383">
    <property type="entry name" value="F-box domain"/>
    <property type="match status" value="1"/>
</dbReference>
<dbReference type="PANTHER" id="PTHR35828">
    <property type="entry name" value="OS08G0203800 PROTEIN-RELATED"/>
    <property type="match status" value="1"/>
</dbReference>
<keyword evidence="4" id="KW-1185">Reference proteome</keyword>
<organism evidence="3 4">
    <name type="scientific">Digitaria exilis</name>
    <dbReference type="NCBI Taxonomy" id="1010633"/>
    <lineage>
        <taxon>Eukaryota</taxon>
        <taxon>Viridiplantae</taxon>
        <taxon>Streptophyta</taxon>
        <taxon>Embryophyta</taxon>
        <taxon>Tracheophyta</taxon>
        <taxon>Spermatophyta</taxon>
        <taxon>Magnoliopsida</taxon>
        <taxon>Liliopsida</taxon>
        <taxon>Poales</taxon>
        <taxon>Poaceae</taxon>
        <taxon>PACMAD clade</taxon>
        <taxon>Panicoideae</taxon>
        <taxon>Panicodae</taxon>
        <taxon>Paniceae</taxon>
        <taxon>Anthephorinae</taxon>
        <taxon>Digitaria</taxon>
    </lineage>
</organism>
<accession>A0A835BVW7</accession>
<gene>
    <name evidence="3" type="ORF">HU200_033015</name>
</gene>
<proteinExistence type="predicted"/>
<evidence type="ECO:0000313" key="4">
    <source>
        <dbReference type="Proteomes" id="UP000636709"/>
    </source>
</evidence>